<evidence type="ECO:0000313" key="4">
    <source>
        <dbReference type="Proteomes" id="UP000231136"/>
    </source>
</evidence>
<feature type="region of interest" description="Disordered" evidence="1">
    <location>
        <begin position="1"/>
        <end position="25"/>
    </location>
</feature>
<dbReference type="Proteomes" id="UP000231136">
    <property type="component" value="Unassembled WGS sequence"/>
</dbReference>
<reference evidence="3 4" key="1">
    <citation type="submission" date="2017-09" db="EMBL/GenBank/DDBJ databases">
        <title>Depth-based differentiation of microbial function through sediment-hosted aquifers and enrichment of novel symbionts in the deep terrestrial subsurface.</title>
        <authorList>
            <person name="Probst A.J."/>
            <person name="Ladd B."/>
            <person name="Jarett J.K."/>
            <person name="Geller-Mcgrath D.E."/>
            <person name="Sieber C.M."/>
            <person name="Emerson J.B."/>
            <person name="Anantharaman K."/>
            <person name="Thomas B.C."/>
            <person name="Malmstrom R."/>
            <person name="Stieglmeier M."/>
            <person name="Klingl A."/>
            <person name="Woyke T."/>
            <person name="Ryan C.M."/>
            <person name="Banfield J.F."/>
        </authorList>
    </citation>
    <scope>NUCLEOTIDE SEQUENCE [LARGE SCALE GENOMIC DNA]</scope>
    <source>
        <strain evidence="3">CG22_combo_CG10-13_8_21_14_all_43_12</strain>
    </source>
</reference>
<evidence type="ECO:0000256" key="1">
    <source>
        <dbReference type="SAM" id="MobiDB-lite"/>
    </source>
</evidence>
<dbReference type="InterPro" id="IPR006674">
    <property type="entry name" value="HD_domain"/>
</dbReference>
<name>A0A2H0DWJ2_9BACT</name>
<organism evidence="3 4">
    <name type="scientific">Candidatus Collierbacteria bacterium CG22_combo_CG10-13_8_21_14_all_43_12</name>
    <dbReference type="NCBI Taxonomy" id="1974537"/>
    <lineage>
        <taxon>Bacteria</taxon>
        <taxon>Candidatus Collieribacteriota</taxon>
    </lineage>
</organism>
<evidence type="ECO:0000313" key="3">
    <source>
        <dbReference type="EMBL" id="PIP86079.1"/>
    </source>
</evidence>
<feature type="domain" description="HD" evidence="2">
    <location>
        <begin position="29"/>
        <end position="154"/>
    </location>
</feature>
<proteinExistence type="predicted"/>
<accession>A0A2H0DWJ2</accession>
<dbReference type="EMBL" id="PCTR01000035">
    <property type="protein sequence ID" value="PIP86079.1"/>
    <property type="molecule type" value="Genomic_DNA"/>
</dbReference>
<evidence type="ECO:0000259" key="2">
    <source>
        <dbReference type="Pfam" id="PF01966"/>
    </source>
</evidence>
<comment type="caution">
    <text evidence="3">The sequence shown here is derived from an EMBL/GenBank/DDBJ whole genome shotgun (WGS) entry which is preliminary data.</text>
</comment>
<dbReference type="SUPFAM" id="SSF109604">
    <property type="entry name" value="HD-domain/PDEase-like"/>
    <property type="match status" value="1"/>
</dbReference>
<dbReference type="Pfam" id="PF01966">
    <property type="entry name" value="HD"/>
    <property type="match status" value="1"/>
</dbReference>
<dbReference type="AlphaFoldDB" id="A0A2H0DWJ2"/>
<gene>
    <name evidence="3" type="ORF">COW83_00905</name>
</gene>
<sequence>MDPKFWTSAASSSGKYHPPEDNGEGGLVRHVVKGVAVVEEFGRRAKFSPREMDMAISAFLLHDVCKDGIVWTSGKTDYTHGLIAAKWLTKFELADVMAKEQILNAVRYHMAPWCYAVSPFEDRQYTKDEMNLNLSELTRAMYPSRVEKAIQEADHWSSRQSMSYFPGVAVEIRHDRPDEIK</sequence>
<protein>
    <recommendedName>
        <fullName evidence="2">HD domain-containing protein</fullName>
    </recommendedName>
</protein>